<dbReference type="STRING" id="1280953.HOC_14453"/>
<dbReference type="Proteomes" id="UP000024942">
    <property type="component" value="Unassembled WGS sequence"/>
</dbReference>
<feature type="region of interest" description="Disordered" evidence="8">
    <location>
        <begin position="1"/>
        <end position="25"/>
    </location>
</feature>
<dbReference type="PANTHER" id="PTHR23417:SF14">
    <property type="entry name" value="PENTACOTRIPEPTIDE-REPEAT REGION OF PRORP DOMAIN-CONTAINING PROTEIN"/>
    <property type="match status" value="1"/>
</dbReference>
<keyword evidence="3 7" id="KW-0489">Methyltransferase</keyword>
<feature type="binding site" evidence="7">
    <location>
        <position position="64"/>
    </location>
    <ligand>
        <name>S-adenosyl-L-methionine</name>
        <dbReference type="ChEBI" id="CHEBI:59789"/>
    </ligand>
</feature>
<dbReference type="OrthoDB" id="9802090at2"/>
<dbReference type="Pfam" id="PF02390">
    <property type="entry name" value="Methyltransf_4"/>
    <property type="match status" value="1"/>
</dbReference>
<protein>
    <recommendedName>
        <fullName evidence="7">tRNA (guanine-N(7)-)-methyltransferase</fullName>
        <ecNumber evidence="7">2.1.1.33</ecNumber>
    </recommendedName>
    <alternativeName>
        <fullName evidence="7">tRNA (guanine(46)-N(7))-methyltransferase</fullName>
    </alternativeName>
    <alternativeName>
        <fullName evidence="7">tRNA(m7G46)-methyltransferase</fullName>
    </alternativeName>
</protein>
<keyword evidence="5 7" id="KW-0949">S-adenosyl-L-methionine</keyword>
<name>A0A059G4T6_9PROT</name>
<comment type="pathway">
    <text evidence="7">tRNA modification; N(7)-methylguanine-tRNA biosynthesis.</text>
</comment>
<dbReference type="EC" id="2.1.1.33" evidence="7"/>
<sequence>MTSPTQDPSTRPIRTFGRKGGRPLSGRQQELIDSLLPRLTVPVGTPGLLDPHTLFSTPGPVCLEIGFGGGEHLIEQARRAPETGFIGCEPFIEGMAKALVGVEDNSLANVRLWMEDARTLIDSLTDASVDQVFILFPDPWPKKRQQKRRLVQPGFLQSLHRILSPGARVRFATDVASYADEALGRFLAHGGFEWQAERASDWRSAPADHVPTRYEAKQLGDCKPVWFDFRVQP</sequence>
<dbReference type="GO" id="GO:0043527">
    <property type="term" value="C:tRNA methyltransferase complex"/>
    <property type="evidence" value="ECO:0007669"/>
    <property type="project" value="TreeGrafter"/>
</dbReference>
<dbReference type="AlphaFoldDB" id="A0A059G4T6"/>
<evidence type="ECO:0000313" key="10">
    <source>
        <dbReference type="Proteomes" id="UP000024942"/>
    </source>
</evidence>
<gene>
    <name evidence="7" type="primary">trmB</name>
    <name evidence="9" type="ORF">HOC_14453</name>
</gene>
<reference evidence="9 10" key="1">
    <citation type="journal article" date="2014" name="Antonie Van Leeuwenhoek">
        <title>Hyphomonas beringensis sp. nov. and Hyphomonas chukchiensis sp. nov., isolated from surface seawater of the Bering Sea and Chukchi Sea.</title>
        <authorList>
            <person name="Li C."/>
            <person name="Lai Q."/>
            <person name="Li G."/>
            <person name="Dong C."/>
            <person name="Wang J."/>
            <person name="Liao Y."/>
            <person name="Shao Z."/>
        </authorList>
    </citation>
    <scope>NUCLEOTIDE SEQUENCE [LARGE SCALE GENOMIC DNA]</scope>
    <source>
        <strain evidence="9 10">SCH89</strain>
    </source>
</reference>
<evidence type="ECO:0000313" key="9">
    <source>
        <dbReference type="EMBL" id="KDA01600.1"/>
    </source>
</evidence>
<dbReference type="EMBL" id="ARYL01000024">
    <property type="protein sequence ID" value="KDA01600.1"/>
    <property type="molecule type" value="Genomic_DNA"/>
</dbReference>
<dbReference type="PATRIC" id="fig|1280953.3.peg.2907"/>
<comment type="function">
    <text evidence="2 7">Catalyzes the formation of N(7)-methylguanine at position 46 (m7G46) in tRNA.</text>
</comment>
<feature type="binding site" evidence="7">
    <location>
        <position position="89"/>
    </location>
    <ligand>
        <name>S-adenosyl-L-methionine</name>
        <dbReference type="ChEBI" id="CHEBI:59789"/>
    </ligand>
</feature>
<dbReference type="InterPro" id="IPR055361">
    <property type="entry name" value="tRNA_methyltr_TrmB_bact"/>
</dbReference>
<evidence type="ECO:0000256" key="1">
    <source>
        <dbReference type="ARBA" id="ARBA00000142"/>
    </source>
</evidence>
<evidence type="ECO:0000256" key="6">
    <source>
        <dbReference type="ARBA" id="ARBA00022694"/>
    </source>
</evidence>
<evidence type="ECO:0000256" key="2">
    <source>
        <dbReference type="ARBA" id="ARBA00003015"/>
    </source>
</evidence>
<dbReference type="PROSITE" id="PS51625">
    <property type="entry name" value="SAM_MT_TRMB"/>
    <property type="match status" value="1"/>
</dbReference>
<evidence type="ECO:0000256" key="4">
    <source>
        <dbReference type="ARBA" id="ARBA00022679"/>
    </source>
</evidence>
<feature type="binding site" evidence="7">
    <location>
        <position position="174"/>
    </location>
    <ligand>
        <name>substrate</name>
    </ligand>
</feature>
<comment type="similarity">
    <text evidence="7">Belongs to the class I-like SAM-binding methyltransferase superfamily. TrmB family.</text>
</comment>
<keyword evidence="6 7" id="KW-0819">tRNA processing</keyword>
<dbReference type="SUPFAM" id="SSF53335">
    <property type="entry name" value="S-adenosyl-L-methionine-dependent methyltransferases"/>
    <property type="match status" value="1"/>
</dbReference>
<organism evidence="9 10">
    <name type="scientific">Hyphomonas oceanitis SCH89</name>
    <dbReference type="NCBI Taxonomy" id="1280953"/>
    <lineage>
        <taxon>Bacteria</taxon>
        <taxon>Pseudomonadati</taxon>
        <taxon>Pseudomonadota</taxon>
        <taxon>Alphaproteobacteria</taxon>
        <taxon>Hyphomonadales</taxon>
        <taxon>Hyphomonadaceae</taxon>
        <taxon>Hyphomonas</taxon>
    </lineage>
</organism>
<evidence type="ECO:0000256" key="8">
    <source>
        <dbReference type="SAM" id="MobiDB-lite"/>
    </source>
</evidence>
<keyword evidence="4 7" id="KW-0808">Transferase</keyword>
<keyword evidence="10" id="KW-1185">Reference proteome</keyword>
<feature type="binding site" evidence="7">
    <location>
        <position position="142"/>
    </location>
    <ligand>
        <name>substrate</name>
    </ligand>
</feature>
<dbReference type="InterPro" id="IPR003358">
    <property type="entry name" value="tRNA_(Gua-N-7)_MeTrfase_Trmb"/>
</dbReference>
<feature type="binding site" evidence="7">
    <location>
        <position position="116"/>
    </location>
    <ligand>
        <name>S-adenosyl-L-methionine</name>
        <dbReference type="ChEBI" id="CHEBI:59789"/>
    </ligand>
</feature>
<comment type="caution">
    <text evidence="7">Lacks conserved residue(s) required for the propagation of feature annotation.</text>
</comment>
<dbReference type="InterPro" id="IPR029063">
    <property type="entry name" value="SAM-dependent_MTases_sf"/>
</dbReference>
<feature type="binding site" evidence="7">
    <location>
        <position position="138"/>
    </location>
    <ligand>
        <name>S-adenosyl-L-methionine</name>
        <dbReference type="ChEBI" id="CHEBI:59789"/>
    </ligand>
</feature>
<dbReference type="RefSeq" id="WP_035539788.1">
    <property type="nucleotide sequence ID" value="NZ_ARYL01000024.1"/>
</dbReference>
<comment type="catalytic activity">
    <reaction evidence="1 7">
        <text>guanosine(46) in tRNA + S-adenosyl-L-methionine = N(7)-methylguanosine(46) in tRNA + S-adenosyl-L-homocysteine</text>
        <dbReference type="Rhea" id="RHEA:42708"/>
        <dbReference type="Rhea" id="RHEA-COMP:10188"/>
        <dbReference type="Rhea" id="RHEA-COMP:10189"/>
        <dbReference type="ChEBI" id="CHEBI:57856"/>
        <dbReference type="ChEBI" id="CHEBI:59789"/>
        <dbReference type="ChEBI" id="CHEBI:74269"/>
        <dbReference type="ChEBI" id="CHEBI:74480"/>
        <dbReference type="EC" id="2.1.1.33"/>
    </reaction>
</comment>
<dbReference type="HAMAP" id="MF_01057">
    <property type="entry name" value="tRNA_methyltr_TrmB"/>
    <property type="match status" value="1"/>
</dbReference>
<accession>A0A059G4T6</accession>
<evidence type="ECO:0000256" key="5">
    <source>
        <dbReference type="ARBA" id="ARBA00022691"/>
    </source>
</evidence>
<dbReference type="NCBIfam" id="TIGR00091">
    <property type="entry name" value="tRNA (guanosine(46)-N7)-methyltransferase TrmB"/>
    <property type="match status" value="1"/>
</dbReference>
<dbReference type="eggNOG" id="COG0220">
    <property type="taxonomic scope" value="Bacteria"/>
</dbReference>
<feature type="binding site" evidence="7">
    <location>
        <begin position="212"/>
        <end position="215"/>
    </location>
    <ligand>
        <name>substrate</name>
    </ligand>
</feature>
<evidence type="ECO:0000256" key="7">
    <source>
        <dbReference type="HAMAP-Rule" id="MF_01057"/>
    </source>
</evidence>
<dbReference type="PANTHER" id="PTHR23417">
    <property type="entry name" value="3-DEOXY-D-MANNO-OCTULOSONIC-ACID TRANSFERASE/TRNA GUANINE-N 7 - -METHYLTRANSFERASE"/>
    <property type="match status" value="1"/>
</dbReference>
<proteinExistence type="inferred from homology"/>
<evidence type="ECO:0000256" key="3">
    <source>
        <dbReference type="ARBA" id="ARBA00022603"/>
    </source>
</evidence>
<dbReference type="GO" id="GO:0008176">
    <property type="term" value="F:tRNA (guanine(46)-N7)-methyltransferase activity"/>
    <property type="evidence" value="ECO:0007669"/>
    <property type="project" value="UniProtKB-UniRule"/>
</dbReference>
<dbReference type="UniPathway" id="UPA00989"/>
<dbReference type="Gene3D" id="3.40.50.150">
    <property type="entry name" value="Vaccinia Virus protein VP39"/>
    <property type="match status" value="1"/>
</dbReference>
<comment type="caution">
    <text evidence="9">The sequence shown here is derived from an EMBL/GenBank/DDBJ whole genome shotgun (WGS) entry which is preliminary data.</text>
</comment>